<dbReference type="Proteomes" id="UP000274556">
    <property type="component" value="Unassembled WGS sequence"/>
</dbReference>
<protein>
    <submittedName>
        <fullName evidence="1">NagD protein</fullName>
    </submittedName>
</protein>
<dbReference type="Pfam" id="PF13242">
    <property type="entry name" value="Hydrolase_like"/>
    <property type="match status" value="1"/>
</dbReference>
<dbReference type="AlphaFoldDB" id="A0A495V0X5"/>
<reference evidence="1 2" key="1">
    <citation type="submission" date="2018-10" db="EMBL/GenBank/DDBJ databases">
        <title>Genomic Encyclopedia of Archaeal and Bacterial Type Strains, Phase II (KMG-II): from individual species to whole genera.</title>
        <authorList>
            <person name="Goeker M."/>
        </authorList>
    </citation>
    <scope>NUCLEOTIDE SEQUENCE [LARGE SCALE GENOMIC DNA]</scope>
    <source>
        <strain evidence="1 2">DSM 235</strain>
    </source>
</reference>
<evidence type="ECO:0000313" key="2">
    <source>
        <dbReference type="Proteomes" id="UP000274556"/>
    </source>
</evidence>
<dbReference type="EMBL" id="RBXL01000001">
    <property type="protein sequence ID" value="RKT42984.1"/>
    <property type="molecule type" value="Genomic_DNA"/>
</dbReference>
<comment type="caution">
    <text evidence="1">The sequence shown here is derived from an EMBL/GenBank/DDBJ whole genome shotgun (WGS) entry which is preliminary data.</text>
</comment>
<dbReference type="InterPro" id="IPR006357">
    <property type="entry name" value="HAD-SF_hydro_IIA"/>
</dbReference>
<dbReference type="OrthoDB" id="148966at2"/>
<dbReference type="InterPro" id="IPR023214">
    <property type="entry name" value="HAD_sf"/>
</dbReference>
<dbReference type="Pfam" id="PF13344">
    <property type="entry name" value="Hydrolase_6"/>
    <property type="match status" value="1"/>
</dbReference>
<dbReference type="InterPro" id="IPR036412">
    <property type="entry name" value="HAD-like_sf"/>
</dbReference>
<dbReference type="GO" id="GO:0005737">
    <property type="term" value="C:cytoplasm"/>
    <property type="evidence" value="ECO:0007669"/>
    <property type="project" value="TreeGrafter"/>
</dbReference>
<dbReference type="GO" id="GO:0016791">
    <property type="term" value="F:phosphatase activity"/>
    <property type="evidence" value="ECO:0007669"/>
    <property type="project" value="TreeGrafter"/>
</dbReference>
<dbReference type="PANTHER" id="PTHR19288:SF46">
    <property type="entry name" value="HALOACID DEHALOGENASE-LIKE HYDROLASE DOMAIN-CONTAINING PROTEIN 2"/>
    <property type="match status" value="1"/>
</dbReference>
<evidence type="ECO:0000313" key="1">
    <source>
        <dbReference type="EMBL" id="RKT42984.1"/>
    </source>
</evidence>
<sequence>MKRPQPRALLLDMDGLLFHGDRPLPGAQRLLNRLRSTPHAFVTNNPIRTPEQVADAFASMELPRPDPERIVTSALATARWLTHVRPGFRYFAVGAGGLDAALRSVGTPDAERADVVVVGEGPGLDFEQLTVGINLILSRGARLVATNPDTAVDGMRDGRHLILPGGGALVAPFAAATGVTPTFVGKPEPLLYEMSLEILGCTAAECMMVGDRPDTDIAGAERLGMWTALVRTGQFTPGRPWIEGMPPPDYDLNNLDDLIDALDRDVPGLLADPECA</sequence>
<accession>A0A495V0X5</accession>
<keyword evidence="2" id="KW-1185">Reference proteome</keyword>
<dbReference type="NCBIfam" id="TIGR01460">
    <property type="entry name" value="HAD-SF-IIA"/>
    <property type="match status" value="1"/>
</dbReference>
<dbReference type="SUPFAM" id="SSF56784">
    <property type="entry name" value="HAD-like"/>
    <property type="match status" value="1"/>
</dbReference>
<dbReference type="RefSeq" id="WP_120795627.1">
    <property type="nucleotide sequence ID" value="NZ_RBXL01000001.1"/>
</dbReference>
<gene>
    <name evidence="1" type="ORF">BDD21_0286</name>
</gene>
<dbReference type="Gene3D" id="3.40.50.1000">
    <property type="entry name" value="HAD superfamily/HAD-like"/>
    <property type="match status" value="2"/>
</dbReference>
<organism evidence="1 2">
    <name type="scientific">Thiocapsa rosea</name>
    <dbReference type="NCBI Taxonomy" id="69360"/>
    <lineage>
        <taxon>Bacteria</taxon>
        <taxon>Pseudomonadati</taxon>
        <taxon>Pseudomonadota</taxon>
        <taxon>Gammaproteobacteria</taxon>
        <taxon>Chromatiales</taxon>
        <taxon>Chromatiaceae</taxon>
        <taxon>Thiocapsa</taxon>
    </lineage>
</organism>
<proteinExistence type="predicted"/>
<dbReference type="PANTHER" id="PTHR19288">
    <property type="entry name" value="4-NITROPHENYLPHOSPHATASE-RELATED"/>
    <property type="match status" value="1"/>
</dbReference>
<name>A0A495V0X5_9GAMM</name>